<dbReference type="AlphaFoldDB" id="A0AAE1A5X4"/>
<protein>
    <submittedName>
        <fullName evidence="2">Uncharacterized protein</fullName>
    </submittedName>
</protein>
<organism evidence="2 3">
    <name type="scientific">Elysia crispata</name>
    <name type="common">lettuce slug</name>
    <dbReference type="NCBI Taxonomy" id="231223"/>
    <lineage>
        <taxon>Eukaryota</taxon>
        <taxon>Metazoa</taxon>
        <taxon>Spiralia</taxon>
        <taxon>Lophotrochozoa</taxon>
        <taxon>Mollusca</taxon>
        <taxon>Gastropoda</taxon>
        <taxon>Heterobranchia</taxon>
        <taxon>Euthyneura</taxon>
        <taxon>Panpulmonata</taxon>
        <taxon>Sacoglossa</taxon>
        <taxon>Placobranchoidea</taxon>
        <taxon>Plakobranchidae</taxon>
        <taxon>Elysia</taxon>
    </lineage>
</organism>
<dbReference type="EMBL" id="JAWDGP010002623">
    <property type="protein sequence ID" value="KAK3781567.1"/>
    <property type="molecule type" value="Genomic_DNA"/>
</dbReference>
<comment type="caution">
    <text evidence="2">The sequence shown here is derived from an EMBL/GenBank/DDBJ whole genome shotgun (WGS) entry which is preliminary data.</text>
</comment>
<keyword evidence="1" id="KW-0812">Transmembrane</keyword>
<keyword evidence="1" id="KW-1133">Transmembrane helix</keyword>
<keyword evidence="3" id="KW-1185">Reference proteome</keyword>
<sequence length="235" mass="26669">MLAVPVDPRQRKVIGLGLVIGAQHRTEPTVLFPCRHQSISGPGIQPGNYRSKQTQASKERSLLRLQSPLFVRACFRKSLFTVSSMRVTLNCRVPSLPSQCLHSARPEHKDFLLVRFALTTPCHSRVSAAARLTRLGELGNECFAHHDRSRGRPDQKPFDWLVDFWSRKRIELVEEKIKRRKRKKGERFVRHLLPGGLCGLLVGDLVLYSVDFINSTLSLFLFSTRCVFKVGITAP</sequence>
<name>A0AAE1A5X4_9GAST</name>
<feature type="transmembrane region" description="Helical" evidence="1">
    <location>
        <begin position="188"/>
        <end position="210"/>
    </location>
</feature>
<keyword evidence="1" id="KW-0472">Membrane</keyword>
<evidence type="ECO:0000256" key="1">
    <source>
        <dbReference type="SAM" id="Phobius"/>
    </source>
</evidence>
<dbReference type="Proteomes" id="UP001283361">
    <property type="component" value="Unassembled WGS sequence"/>
</dbReference>
<reference evidence="2" key="1">
    <citation type="journal article" date="2023" name="G3 (Bethesda)">
        <title>A reference genome for the long-term kleptoplast-retaining sea slug Elysia crispata morphotype clarki.</title>
        <authorList>
            <person name="Eastman K.E."/>
            <person name="Pendleton A.L."/>
            <person name="Shaikh M.A."/>
            <person name="Suttiyut T."/>
            <person name="Ogas R."/>
            <person name="Tomko P."/>
            <person name="Gavelis G."/>
            <person name="Widhalm J.R."/>
            <person name="Wisecaver J.H."/>
        </authorList>
    </citation>
    <scope>NUCLEOTIDE SEQUENCE</scope>
    <source>
        <strain evidence="2">ECLA1</strain>
    </source>
</reference>
<evidence type="ECO:0000313" key="3">
    <source>
        <dbReference type="Proteomes" id="UP001283361"/>
    </source>
</evidence>
<evidence type="ECO:0000313" key="2">
    <source>
        <dbReference type="EMBL" id="KAK3781567.1"/>
    </source>
</evidence>
<accession>A0AAE1A5X4</accession>
<gene>
    <name evidence="2" type="ORF">RRG08_054906</name>
</gene>
<proteinExistence type="predicted"/>